<keyword evidence="5 8" id="KW-0378">Hydrolase</keyword>
<dbReference type="PROSITE" id="PS00630">
    <property type="entry name" value="IMP_2"/>
    <property type="match status" value="1"/>
</dbReference>
<feature type="binding site" evidence="7">
    <location>
        <position position="95"/>
    </location>
    <ligand>
        <name>Mg(2+)</name>
        <dbReference type="ChEBI" id="CHEBI:18420"/>
        <label>1</label>
        <note>catalytic</note>
    </ligand>
</feature>
<reference evidence="9" key="1">
    <citation type="submission" date="2023-02" db="EMBL/GenBank/DDBJ databases">
        <title>Identification and recombinant expression of a fungal hydrolase from Papiliotrema laurentii that hydrolyzes apple cutin and clears colloidal polyester polyurethane.</title>
        <authorList>
            <consortium name="DOE Joint Genome Institute"/>
            <person name="Roman V.A."/>
            <person name="Bojanowski C."/>
            <person name="Crable B.R."/>
            <person name="Wagner D.N."/>
            <person name="Hung C.S."/>
            <person name="Nadeau L.J."/>
            <person name="Schratz L."/>
            <person name="Haridas S."/>
            <person name="Pangilinan J."/>
            <person name="Lipzen A."/>
            <person name="Na H."/>
            <person name="Yan M."/>
            <person name="Ng V."/>
            <person name="Grigoriev I.V."/>
            <person name="Spatafora J.W."/>
            <person name="Barlow D."/>
            <person name="Biffinger J."/>
            <person name="Kelley-Loughnane N."/>
            <person name="Varaljay V.A."/>
            <person name="Crookes-Goodson W.J."/>
        </authorList>
    </citation>
    <scope>NUCLEOTIDE SEQUENCE</scope>
    <source>
        <strain evidence="9">5307AH</strain>
    </source>
</reference>
<sequence>MAQDLDLDSILAFTIKLARDAGQMIRDGQAKRFETESGNDEKANSVDLVTEVDKAVEAFIYKRITDAYPEHKFIGEETYKGEAITDEPTWIVDPIDGTTNFVHGFPSVACSIGLAVKGQPVVGVIYAPFLDQLFSAANGKGAYLNEKVRLPITGKPKPLQSLGQALIAIEYGSSREAPALPAKIKTFEKLAAHTNSGGKMVHSLRSMGSAALNICAVATGGLDLYWEIGCWPWDVCAGFCILKEAGGGIFGGKTTELTGEPSAEIMASRKYLVIRGMPDKDGESGREAQIRFTKEFYEVAEEWDP</sequence>
<dbReference type="CDD" id="cd01639">
    <property type="entry name" value="IMPase"/>
    <property type="match status" value="1"/>
</dbReference>
<dbReference type="SUPFAM" id="SSF56655">
    <property type="entry name" value="Carbohydrate phosphatase"/>
    <property type="match status" value="1"/>
</dbReference>
<accession>A0AAD9D1R5</accession>
<dbReference type="GO" id="GO:0007165">
    <property type="term" value="P:signal transduction"/>
    <property type="evidence" value="ECO:0007669"/>
    <property type="project" value="TreeGrafter"/>
</dbReference>
<evidence type="ECO:0000313" key="9">
    <source>
        <dbReference type="EMBL" id="KAK1923256.1"/>
    </source>
</evidence>
<evidence type="ECO:0000256" key="1">
    <source>
        <dbReference type="ARBA" id="ARBA00001033"/>
    </source>
</evidence>
<dbReference type="FunFam" id="3.40.190.80:FF:000012">
    <property type="entry name" value="Inositol-1-monophosphatase"/>
    <property type="match status" value="1"/>
</dbReference>
<feature type="binding site" evidence="7">
    <location>
        <position position="76"/>
    </location>
    <ligand>
        <name>Mg(2+)</name>
        <dbReference type="ChEBI" id="CHEBI:18420"/>
        <label>1</label>
        <note>catalytic</note>
    </ligand>
</feature>
<dbReference type="GO" id="GO:0008934">
    <property type="term" value="F:inositol monophosphate 1-phosphatase activity"/>
    <property type="evidence" value="ECO:0007669"/>
    <property type="project" value="InterPro"/>
</dbReference>
<evidence type="ECO:0000256" key="5">
    <source>
        <dbReference type="ARBA" id="ARBA00022801"/>
    </source>
</evidence>
<proteinExistence type="inferred from homology"/>
<comment type="catalytic activity">
    <reaction evidence="1 8">
        <text>a myo-inositol phosphate + H2O = myo-inositol + phosphate</text>
        <dbReference type="Rhea" id="RHEA:24056"/>
        <dbReference type="ChEBI" id="CHEBI:15377"/>
        <dbReference type="ChEBI" id="CHEBI:17268"/>
        <dbReference type="ChEBI" id="CHEBI:43474"/>
        <dbReference type="ChEBI" id="CHEBI:84139"/>
        <dbReference type="EC" id="3.1.3.25"/>
    </reaction>
</comment>
<comment type="similarity">
    <text evidence="3 8">Belongs to the inositol monophosphatase superfamily.</text>
</comment>
<comment type="caution">
    <text evidence="9">The sequence shown here is derived from an EMBL/GenBank/DDBJ whole genome shotgun (WGS) entry which is preliminary data.</text>
</comment>
<keyword evidence="4 7" id="KW-0479">Metal-binding</keyword>
<dbReference type="InterPro" id="IPR033942">
    <property type="entry name" value="IMPase"/>
</dbReference>
<name>A0AAD9D1R5_PAPLA</name>
<feature type="binding site" evidence="7">
    <location>
        <position position="96"/>
    </location>
    <ligand>
        <name>Mg(2+)</name>
        <dbReference type="ChEBI" id="CHEBI:18420"/>
        <label>1</label>
        <note>catalytic</note>
    </ligand>
</feature>
<dbReference type="InterPro" id="IPR000760">
    <property type="entry name" value="Inositol_monophosphatase-like"/>
</dbReference>
<evidence type="ECO:0000256" key="7">
    <source>
        <dbReference type="PIRSR" id="PIRSR600760-2"/>
    </source>
</evidence>
<dbReference type="EMBL" id="JAODAN010000007">
    <property type="protein sequence ID" value="KAK1923256.1"/>
    <property type="molecule type" value="Genomic_DNA"/>
</dbReference>
<evidence type="ECO:0000256" key="8">
    <source>
        <dbReference type="RuleBase" id="RU364068"/>
    </source>
</evidence>
<keyword evidence="6 7" id="KW-0460">Magnesium</keyword>
<evidence type="ECO:0000256" key="3">
    <source>
        <dbReference type="ARBA" id="ARBA00009759"/>
    </source>
</evidence>
<dbReference type="FunFam" id="3.30.540.10:FF:000004">
    <property type="entry name" value="Inositol-1-monophosphatase"/>
    <property type="match status" value="1"/>
</dbReference>
<evidence type="ECO:0000313" key="10">
    <source>
        <dbReference type="Proteomes" id="UP001182556"/>
    </source>
</evidence>
<dbReference type="InterPro" id="IPR020583">
    <property type="entry name" value="Inositol_monoP_metal-BS"/>
</dbReference>
<dbReference type="Gene3D" id="3.30.540.10">
    <property type="entry name" value="Fructose-1,6-Bisphosphatase, subunit A, domain 1"/>
    <property type="match status" value="1"/>
</dbReference>
<dbReference type="Proteomes" id="UP001182556">
    <property type="component" value="Unassembled WGS sequence"/>
</dbReference>
<evidence type="ECO:0000256" key="2">
    <source>
        <dbReference type="ARBA" id="ARBA00001946"/>
    </source>
</evidence>
<dbReference type="EC" id="3.1.3.25" evidence="8"/>
<evidence type="ECO:0000256" key="6">
    <source>
        <dbReference type="ARBA" id="ARBA00022842"/>
    </source>
</evidence>
<protein>
    <recommendedName>
        <fullName evidence="8">Inositol-1-monophosphatase</fullName>
        <ecNumber evidence="8">3.1.3.25</ecNumber>
    </recommendedName>
</protein>
<dbReference type="Pfam" id="PF00459">
    <property type="entry name" value="Inositol_P"/>
    <property type="match status" value="1"/>
</dbReference>
<dbReference type="PROSITE" id="PS00629">
    <property type="entry name" value="IMP_1"/>
    <property type="match status" value="1"/>
</dbReference>
<organism evidence="9 10">
    <name type="scientific">Papiliotrema laurentii</name>
    <name type="common">Cryptococcus laurentii</name>
    <dbReference type="NCBI Taxonomy" id="5418"/>
    <lineage>
        <taxon>Eukaryota</taxon>
        <taxon>Fungi</taxon>
        <taxon>Dikarya</taxon>
        <taxon>Basidiomycota</taxon>
        <taxon>Agaricomycotina</taxon>
        <taxon>Tremellomycetes</taxon>
        <taxon>Tremellales</taxon>
        <taxon>Rhynchogastremaceae</taxon>
        <taxon>Papiliotrema</taxon>
    </lineage>
</organism>
<keyword evidence="10" id="KW-1185">Reference proteome</keyword>
<feature type="binding site" evidence="7">
    <location>
        <position position="93"/>
    </location>
    <ligand>
        <name>Mg(2+)</name>
        <dbReference type="ChEBI" id="CHEBI:18420"/>
        <label>2</label>
    </ligand>
</feature>
<dbReference type="GO" id="GO:0006020">
    <property type="term" value="P:inositol metabolic process"/>
    <property type="evidence" value="ECO:0007669"/>
    <property type="project" value="TreeGrafter"/>
</dbReference>
<comment type="pathway">
    <text evidence="8">Polyol metabolism; myo-inositol biosynthesis; myo-inositol from D-glucose 6-phosphate: step 2/2.</text>
</comment>
<dbReference type="GO" id="GO:0046854">
    <property type="term" value="P:phosphatidylinositol phosphate biosynthetic process"/>
    <property type="evidence" value="ECO:0007669"/>
    <property type="project" value="InterPro"/>
</dbReference>
<feature type="binding site" evidence="7">
    <location>
        <position position="234"/>
    </location>
    <ligand>
        <name>Mg(2+)</name>
        <dbReference type="ChEBI" id="CHEBI:18420"/>
        <label>1</label>
        <note>catalytic</note>
    </ligand>
</feature>
<dbReference type="AlphaFoldDB" id="A0AAD9D1R5"/>
<dbReference type="GO" id="GO:0046872">
    <property type="term" value="F:metal ion binding"/>
    <property type="evidence" value="ECO:0007669"/>
    <property type="project" value="UniProtKB-KW"/>
</dbReference>
<comment type="cofactor">
    <cofactor evidence="2 7 8">
        <name>Mg(2+)</name>
        <dbReference type="ChEBI" id="CHEBI:18420"/>
    </cofactor>
</comment>
<dbReference type="PANTHER" id="PTHR20854:SF4">
    <property type="entry name" value="INOSITOL-1-MONOPHOSPHATASE-RELATED"/>
    <property type="match status" value="1"/>
</dbReference>
<dbReference type="PANTHER" id="PTHR20854">
    <property type="entry name" value="INOSITOL MONOPHOSPHATASE"/>
    <property type="match status" value="1"/>
</dbReference>
<dbReference type="InterPro" id="IPR020550">
    <property type="entry name" value="Inositol_monophosphatase_CS"/>
</dbReference>
<dbReference type="Gene3D" id="3.40.190.80">
    <property type="match status" value="1"/>
</dbReference>
<evidence type="ECO:0000256" key="4">
    <source>
        <dbReference type="ARBA" id="ARBA00022723"/>
    </source>
</evidence>
<dbReference type="PRINTS" id="PR00377">
    <property type="entry name" value="IMPHPHTASES"/>
</dbReference>
<gene>
    <name evidence="9" type="ORF">DB88DRAFT_494384</name>
</gene>